<feature type="domain" description="GmrSD restriction endonucleases N-terminal" evidence="1">
    <location>
        <begin position="46"/>
        <end position="186"/>
    </location>
</feature>
<sequence length="391" mass="45066">MLDQFRINPKNTNMSLQVIKDRIDKGYELQEFEKDTLNKEEQLKYNDAIIIAPDYQREYRSSAADESSLIESILLGIPIPPIFLASQRIKGVPVLNVVDGQHRLRAFYRYLTNEFKLKDLGILEDGYEGKYFSDLEVEEMNIIQSSDISTITFRDFPGENFELEIFSRYNRGTKPLTPQEIRHAVYSSKVNDMVNEFCKNLLNEKEDEFLLKLKSAYAVSKERYQKKKVQESIFVILSILENGIEQDSKKSPEYAESYMKEKSSLEKGKDDGYINNALSITKNKFNKFNKIIDKLGNSTKNPFSKEIYGISSRGNKFQVSISMILASVFNAIEGKVDIEYLMKDEVFANFHSKVSESLANSYLEDPNYNASTTNPDKIKDLTKEIVDILDF</sequence>
<evidence type="ECO:0000313" key="3">
    <source>
        <dbReference type="Proteomes" id="UP000186905"/>
    </source>
</evidence>
<organism evidence="2 3">
    <name type="scientific">Photobacterium proteolyticum</name>
    <dbReference type="NCBI Taxonomy" id="1903952"/>
    <lineage>
        <taxon>Bacteria</taxon>
        <taxon>Pseudomonadati</taxon>
        <taxon>Pseudomonadota</taxon>
        <taxon>Gammaproteobacteria</taxon>
        <taxon>Vibrionales</taxon>
        <taxon>Vibrionaceae</taxon>
        <taxon>Photobacterium</taxon>
    </lineage>
</organism>
<evidence type="ECO:0000313" key="2">
    <source>
        <dbReference type="EMBL" id="OLQ73152.1"/>
    </source>
</evidence>
<dbReference type="Pfam" id="PF03235">
    <property type="entry name" value="GmrSD_N"/>
    <property type="match status" value="1"/>
</dbReference>
<dbReference type="AlphaFoldDB" id="A0A1Q9GFG8"/>
<dbReference type="PANTHER" id="PTHR39639">
    <property type="entry name" value="CHROMOSOME 16, WHOLE GENOME SHOTGUN SEQUENCE"/>
    <property type="match status" value="1"/>
</dbReference>
<comment type="caution">
    <text evidence="2">The sequence shown here is derived from an EMBL/GenBank/DDBJ whole genome shotgun (WGS) entry which is preliminary data.</text>
</comment>
<accession>A0A1Q9GFG8</accession>
<gene>
    <name evidence="2" type="ORF">BIT28_25340</name>
</gene>
<dbReference type="InterPro" id="IPR004919">
    <property type="entry name" value="GmrSD_N"/>
</dbReference>
<dbReference type="RefSeq" id="WP_075766618.1">
    <property type="nucleotide sequence ID" value="NZ_MJIL01000088.1"/>
</dbReference>
<protein>
    <recommendedName>
        <fullName evidence="1">GmrSD restriction endonucleases N-terminal domain-containing protein</fullName>
    </recommendedName>
</protein>
<dbReference type="Proteomes" id="UP000186905">
    <property type="component" value="Unassembled WGS sequence"/>
</dbReference>
<dbReference type="PANTHER" id="PTHR39639:SF1">
    <property type="entry name" value="DUF262 DOMAIN-CONTAINING PROTEIN"/>
    <property type="match status" value="1"/>
</dbReference>
<reference evidence="2 3" key="1">
    <citation type="submission" date="2016-09" db="EMBL/GenBank/DDBJ databases">
        <title>Photobacterium proteolyticum sp. nov. a protease producing bacterium isolated from ocean sediments of Laizhou Bay.</title>
        <authorList>
            <person name="Li Y."/>
        </authorList>
    </citation>
    <scope>NUCLEOTIDE SEQUENCE [LARGE SCALE GENOMIC DNA]</scope>
    <source>
        <strain evidence="2 3">13-12</strain>
    </source>
</reference>
<evidence type="ECO:0000259" key="1">
    <source>
        <dbReference type="Pfam" id="PF03235"/>
    </source>
</evidence>
<dbReference type="STRING" id="1903952.BIT28_25340"/>
<keyword evidence="3" id="KW-1185">Reference proteome</keyword>
<proteinExistence type="predicted"/>
<dbReference type="OrthoDB" id="7802453at2"/>
<name>A0A1Q9GFG8_9GAMM</name>
<dbReference type="EMBL" id="MJIL01000088">
    <property type="protein sequence ID" value="OLQ73152.1"/>
    <property type="molecule type" value="Genomic_DNA"/>
</dbReference>